<name>A0A1A9UT65_GLOAU</name>
<sequence>MQQKFLEAKDDIMRQSHRVSDDREKVNKHLQVLQADNDLLSGRYLATAEEIENQYINLLNTVEELQELILKQQQELIKSRLGFIMSFRIKYAKGDVDEDFGRESALILHQKGIKLLSDINSFDSQKNWRIGDECMDKTII</sequence>
<dbReference type="STRING" id="7395.A0A1A9UT65"/>
<dbReference type="VEuPathDB" id="VectorBase:GAUT014528"/>
<dbReference type="EnsemblMetazoa" id="GAUT014528-RA">
    <property type="protein sequence ID" value="GAUT014528-PA"/>
    <property type="gene ID" value="GAUT014528"/>
</dbReference>
<protein>
    <submittedName>
        <fullName evidence="3">Rab5-bind domain-containing protein</fullName>
    </submittedName>
</protein>
<accession>A0A1A9UT65</accession>
<dbReference type="InterPro" id="IPR015390">
    <property type="entry name" value="Rabaptin_Rab5-bd_dom"/>
</dbReference>
<feature type="domain" description="Rabaptin GTPase-Rab5 binding" evidence="2">
    <location>
        <begin position="1"/>
        <end position="80"/>
    </location>
</feature>
<evidence type="ECO:0000256" key="1">
    <source>
        <dbReference type="SAM" id="Coils"/>
    </source>
</evidence>
<reference evidence="3" key="1">
    <citation type="submission" date="2020-05" db="UniProtKB">
        <authorList>
            <consortium name="EnsemblMetazoa"/>
        </authorList>
    </citation>
    <scope>IDENTIFICATION</scope>
    <source>
        <strain evidence="3">TTRI</strain>
    </source>
</reference>
<evidence type="ECO:0000259" key="2">
    <source>
        <dbReference type="Pfam" id="PF09311"/>
    </source>
</evidence>
<proteinExistence type="predicted"/>
<dbReference type="AlphaFoldDB" id="A0A1A9UT65"/>
<evidence type="ECO:0000313" key="4">
    <source>
        <dbReference type="Proteomes" id="UP000078200"/>
    </source>
</evidence>
<dbReference type="Pfam" id="PF09311">
    <property type="entry name" value="Rab5-bind"/>
    <property type="match status" value="1"/>
</dbReference>
<keyword evidence="4" id="KW-1185">Reference proteome</keyword>
<dbReference type="Proteomes" id="UP000078200">
    <property type="component" value="Unassembled WGS sequence"/>
</dbReference>
<feature type="coiled-coil region" evidence="1">
    <location>
        <begin position="48"/>
        <end position="75"/>
    </location>
</feature>
<organism evidence="3 4">
    <name type="scientific">Glossina austeni</name>
    <name type="common">Savannah tsetse fly</name>
    <dbReference type="NCBI Taxonomy" id="7395"/>
    <lineage>
        <taxon>Eukaryota</taxon>
        <taxon>Metazoa</taxon>
        <taxon>Ecdysozoa</taxon>
        <taxon>Arthropoda</taxon>
        <taxon>Hexapoda</taxon>
        <taxon>Insecta</taxon>
        <taxon>Pterygota</taxon>
        <taxon>Neoptera</taxon>
        <taxon>Endopterygota</taxon>
        <taxon>Diptera</taxon>
        <taxon>Brachycera</taxon>
        <taxon>Muscomorpha</taxon>
        <taxon>Hippoboscoidea</taxon>
        <taxon>Glossinidae</taxon>
        <taxon>Glossina</taxon>
    </lineage>
</organism>
<keyword evidence="1" id="KW-0175">Coiled coil</keyword>
<evidence type="ECO:0000313" key="3">
    <source>
        <dbReference type="EnsemblMetazoa" id="GAUT014528-PA"/>
    </source>
</evidence>